<dbReference type="EMBL" id="UOEI01000665">
    <property type="protein sequence ID" value="VAW08993.1"/>
    <property type="molecule type" value="Genomic_DNA"/>
</dbReference>
<dbReference type="InterPro" id="IPR036390">
    <property type="entry name" value="WH_DNA-bd_sf"/>
</dbReference>
<dbReference type="GO" id="GO:0003677">
    <property type="term" value="F:DNA binding"/>
    <property type="evidence" value="ECO:0007669"/>
    <property type="project" value="InterPro"/>
</dbReference>
<dbReference type="Gene3D" id="3.30.460.10">
    <property type="entry name" value="Beta Polymerase, domain 2"/>
    <property type="match status" value="1"/>
</dbReference>
<dbReference type="InterPro" id="IPR036388">
    <property type="entry name" value="WH-like_DNA-bd_sf"/>
</dbReference>
<dbReference type="InterPro" id="IPR005471">
    <property type="entry name" value="Tscrpt_reg_IclR_N"/>
</dbReference>
<evidence type="ECO:0000259" key="1">
    <source>
        <dbReference type="Pfam" id="PF01909"/>
    </source>
</evidence>
<dbReference type="GO" id="GO:0006355">
    <property type="term" value="P:regulation of DNA-templated transcription"/>
    <property type="evidence" value="ECO:0007669"/>
    <property type="project" value="InterPro"/>
</dbReference>
<dbReference type="CDD" id="cd05403">
    <property type="entry name" value="NT_KNTase_like"/>
    <property type="match status" value="1"/>
</dbReference>
<dbReference type="SUPFAM" id="SSF81301">
    <property type="entry name" value="Nucleotidyltransferase"/>
    <property type="match status" value="1"/>
</dbReference>
<evidence type="ECO:0000313" key="3">
    <source>
        <dbReference type="EMBL" id="VAW08993.1"/>
    </source>
</evidence>
<dbReference type="Pfam" id="PF09339">
    <property type="entry name" value="HTH_IclR"/>
    <property type="match status" value="1"/>
</dbReference>
<dbReference type="Pfam" id="PF01909">
    <property type="entry name" value="NTP_transf_2"/>
    <property type="match status" value="1"/>
</dbReference>
<protein>
    <recommendedName>
        <fullName evidence="4">HTH arsR-type domain-containing protein</fullName>
    </recommendedName>
</protein>
<dbReference type="InterPro" id="IPR043519">
    <property type="entry name" value="NT_sf"/>
</dbReference>
<dbReference type="SUPFAM" id="SSF46785">
    <property type="entry name" value="Winged helix' DNA-binding domain"/>
    <property type="match status" value="1"/>
</dbReference>
<organism evidence="3">
    <name type="scientific">hydrothermal vent metagenome</name>
    <dbReference type="NCBI Taxonomy" id="652676"/>
    <lineage>
        <taxon>unclassified sequences</taxon>
        <taxon>metagenomes</taxon>
        <taxon>ecological metagenomes</taxon>
    </lineage>
</organism>
<name>A0A3B0SYG6_9ZZZZ</name>
<accession>A0A3B0SYG6</accession>
<dbReference type="GO" id="GO:0016779">
    <property type="term" value="F:nucleotidyltransferase activity"/>
    <property type="evidence" value="ECO:0007669"/>
    <property type="project" value="InterPro"/>
</dbReference>
<sequence length="213" mass="22978">MVYAVDMDFTRPIEAIIPGVQGRVLAVLAETTAELNLRTIARLAGVSVAQASRVLPHLVELGLVERREVPPSSLFRLVPDHIVAGPLLRIARTRDGMLEAMERIAGDLSVSPTSVIVFGSFARGEADAHSDIDTILVRPAGVDEADEEWAASVEQWSSAVSRVSGNRVEVLEVGADEIAGHLDSRRQVWRDVRRDGLVVYGLGIDELAGALRG</sequence>
<dbReference type="InterPro" id="IPR002934">
    <property type="entry name" value="Polymerase_NTP_transf_dom"/>
</dbReference>
<proteinExistence type="predicted"/>
<reference evidence="3" key="1">
    <citation type="submission" date="2018-06" db="EMBL/GenBank/DDBJ databases">
        <authorList>
            <person name="Zhirakovskaya E."/>
        </authorList>
    </citation>
    <scope>NUCLEOTIDE SEQUENCE</scope>
</reference>
<evidence type="ECO:0000259" key="2">
    <source>
        <dbReference type="Pfam" id="PF09339"/>
    </source>
</evidence>
<dbReference type="Gene3D" id="1.10.10.10">
    <property type="entry name" value="Winged helix-like DNA-binding domain superfamily/Winged helix DNA-binding domain"/>
    <property type="match status" value="1"/>
</dbReference>
<dbReference type="AlphaFoldDB" id="A0A3B0SYG6"/>
<feature type="domain" description="Polymerase nucleotidyl transferase" evidence="1">
    <location>
        <begin position="110"/>
        <end position="147"/>
    </location>
</feature>
<gene>
    <name evidence="3" type="ORF">MNBD_ACTINO01-1787</name>
</gene>
<evidence type="ECO:0008006" key="4">
    <source>
        <dbReference type="Google" id="ProtNLM"/>
    </source>
</evidence>
<feature type="domain" description="HTH iclR-type" evidence="2">
    <location>
        <begin position="23"/>
        <end position="67"/>
    </location>
</feature>